<evidence type="ECO:0000313" key="1">
    <source>
        <dbReference type="EMBL" id="KMJ46691.1"/>
    </source>
</evidence>
<name>A0A0J5FWV6_9GAMM</name>
<dbReference type="Proteomes" id="UP000036277">
    <property type="component" value="Unassembled WGS sequence"/>
</dbReference>
<gene>
    <name evidence="1" type="ORF">AB204_02415</name>
</gene>
<protein>
    <submittedName>
        <fullName evidence="1">Uncharacterized protein</fullName>
    </submittedName>
</protein>
<organism evidence="1 2">
    <name type="scientific">Xenorhabdus khoisanae</name>
    <dbReference type="NCBI Taxonomy" id="880157"/>
    <lineage>
        <taxon>Bacteria</taxon>
        <taxon>Pseudomonadati</taxon>
        <taxon>Pseudomonadota</taxon>
        <taxon>Gammaproteobacteria</taxon>
        <taxon>Enterobacterales</taxon>
        <taxon>Morganellaceae</taxon>
        <taxon>Xenorhabdus</taxon>
    </lineage>
</organism>
<dbReference type="PATRIC" id="fig|880157.4.peg.502"/>
<dbReference type="AlphaFoldDB" id="A0A0J5FWV6"/>
<dbReference type="RefSeq" id="WP_047961773.1">
    <property type="nucleotide sequence ID" value="NZ_CAWMBG010000013.1"/>
</dbReference>
<dbReference type="EMBL" id="LFCV01000013">
    <property type="protein sequence ID" value="KMJ46691.1"/>
    <property type="molecule type" value="Genomic_DNA"/>
</dbReference>
<proteinExistence type="predicted"/>
<evidence type="ECO:0000313" key="2">
    <source>
        <dbReference type="Proteomes" id="UP000036277"/>
    </source>
</evidence>
<dbReference type="OrthoDB" id="5890741at2"/>
<accession>A0A0J5FWV6</accession>
<keyword evidence="2" id="KW-1185">Reference proteome</keyword>
<reference evidence="1 2" key="1">
    <citation type="submission" date="2015-06" db="EMBL/GenBank/DDBJ databases">
        <title>Draft Whole-Genome Sequence of the Entomopathogenic Bacterium Xenorhabdus khoisanae.</title>
        <authorList>
            <person name="Naidoo S."/>
            <person name="Featherston J."/>
            <person name="Gray V.M."/>
        </authorList>
    </citation>
    <scope>NUCLEOTIDE SEQUENCE [LARGE SCALE GENOMIC DNA]</scope>
    <source>
        <strain evidence="1 2">MCB</strain>
    </source>
</reference>
<comment type="caution">
    <text evidence="1">The sequence shown here is derived from an EMBL/GenBank/DDBJ whole genome shotgun (WGS) entry which is preliminary data.</text>
</comment>
<sequence length="113" mass="13980">MGKVPGYFVGYRKFVVDPDWLRDMRERNCQKRLERFKQWSKTWITVTRLKETRLWTDWAIRQWLGQPKKQGKYKVFAVADVKVAERKKDFKEWHQKRLEKKQSTDKFFELPKL</sequence>